<feature type="transmembrane region" description="Helical" evidence="1">
    <location>
        <begin position="41"/>
        <end position="60"/>
    </location>
</feature>
<sequence length="113" mass="12933">MEPKTQQQLERTIRETVADADSPLAQRHIREMLKKNKFSSALMLLALLTPSAFLFSFYYSKSSSIREKWRDPYELPPGFDPNKGLSSFDNLPKERMELPPALVLKGSPGRYGE</sequence>
<evidence type="ECO:0000256" key="1">
    <source>
        <dbReference type="SAM" id="Phobius"/>
    </source>
</evidence>
<dbReference type="OrthoDB" id="269633at2759"/>
<keyword evidence="1" id="KW-0812">Transmembrane</keyword>
<dbReference type="GeneID" id="39984602"/>
<accession>A0A1X0NZF8</accession>
<dbReference type="VEuPathDB" id="TriTrypDB:TM35_000111130"/>
<proteinExistence type="predicted"/>
<keyword evidence="1" id="KW-0472">Membrane</keyword>
<reference evidence="2 3" key="1">
    <citation type="submission" date="2017-03" db="EMBL/GenBank/DDBJ databases">
        <title>An alternative strategy for trypanosome survival in the mammalian bloodstream revealed through genome and transcriptome analysis of the ubiquitous bovine parasite Trypanosoma (Megatrypanum) theileri.</title>
        <authorList>
            <person name="Kelly S."/>
            <person name="Ivens A."/>
            <person name="Mott A."/>
            <person name="O'Neill E."/>
            <person name="Emms D."/>
            <person name="Macleod O."/>
            <person name="Voorheis P."/>
            <person name="Matthews J."/>
            <person name="Matthews K."/>
            <person name="Carrington M."/>
        </authorList>
    </citation>
    <scope>NUCLEOTIDE SEQUENCE [LARGE SCALE GENOMIC DNA]</scope>
    <source>
        <strain evidence="2">Edinburgh</strain>
    </source>
</reference>
<keyword evidence="1" id="KW-1133">Transmembrane helix</keyword>
<organism evidence="2 3">
    <name type="scientific">Trypanosoma theileri</name>
    <dbReference type="NCBI Taxonomy" id="67003"/>
    <lineage>
        <taxon>Eukaryota</taxon>
        <taxon>Discoba</taxon>
        <taxon>Euglenozoa</taxon>
        <taxon>Kinetoplastea</taxon>
        <taxon>Metakinetoplastina</taxon>
        <taxon>Trypanosomatida</taxon>
        <taxon>Trypanosomatidae</taxon>
        <taxon>Trypanosoma</taxon>
    </lineage>
</organism>
<gene>
    <name evidence="2" type="ORF">TM35_000111130</name>
</gene>
<keyword evidence="3" id="KW-1185">Reference proteome</keyword>
<comment type="caution">
    <text evidence="2">The sequence shown here is derived from an EMBL/GenBank/DDBJ whole genome shotgun (WGS) entry which is preliminary data.</text>
</comment>
<protein>
    <submittedName>
        <fullName evidence="2">Uncharacterized protein</fullName>
    </submittedName>
</protein>
<dbReference type="RefSeq" id="XP_028883645.1">
    <property type="nucleotide sequence ID" value="XM_029024822.1"/>
</dbReference>
<dbReference type="EMBL" id="NBCO01000011">
    <property type="protein sequence ID" value="ORC89579.1"/>
    <property type="molecule type" value="Genomic_DNA"/>
</dbReference>
<evidence type="ECO:0000313" key="2">
    <source>
        <dbReference type="EMBL" id="ORC89579.1"/>
    </source>
</evidence>
<evidence type="ECO:0000313" key="3">
    <source>
        <dbReference type="Proteomes" id="UP000192257"/>
    </source>
</evidence>
<dbReference type="AlphaFoldDB" id="A0A1X0NZF8"/>
<name>A0A1X0NZF8_9TRYP</name>
<dbReference type="Proteomes" id="UP000192257">
    <property type="component" value="Unassembled WGS sequence"/>
</dbReference>